<feature type="domain" description="Tudor" evidence="3">
    <location>
        <begin position="1683"/>
        <end position="1740"/>
    </location>
</feature>
<keyword evidence="5" id="KW-1185">Reference proteome</keyword>
<reference evidence="4" key="2">
    <citation type="submission" date="2025-08" db="UniProtKB">
        <authorList>
            <consortium name="Ensembl"/>
        </authorList>
    </citation>
    <scope>IDENTIFICATION</scope>
</reference>
<dbReference type="PROSITE" id="PS50304">
    <property type="entry name" value="TUDOR"/>
    <property type="match status" value="8"/>
</dbReference>
<evidence type="ECO:0000313" key="5">
    <source>
        <dbReference type="Proteomes" id="UP000472271"/>
    </source>
</evidence>
<feature type="domain" description="Tudor" evidence="3">
    <location>
        <begin position="1258"/>
        <end position="1317"/>
    </location>
</feature>
<organism evidence="4 5">
    <name type="scientific">Sphaeramia orbicularis</name>
    <name type="common">orbiculate cardinalfish</name>
    <dbReference type="NCBI Taxonomy" id="375764"/>
    <lineage>
        <taxon>Eukaryota</taxon>
        <taxon>Metazoa</taxon>
        <taxon>Chordata</taxon>
        <taxon>Craniata</taxon>
        <taxon>Vertebrata</taxon>
        <taxon>Euteleostomi</taxon>
        <taxon>Actinopterygii</taxon>
        <taxon>Neopterygii</taxon>
        <taxon>Teleostei</taxon>
        <taxon>Neoteleostei</taxon>
        <taxon>Acanthomorphata</taxon>
        <taxon>Gobiaria</taxon>
        <taxon>Kurtiformes</taxon>
        <taxon>Apogonoidei</taxon>
        <taxon>Apogonidae</taxon>
        <taxon>Apogoninae</taxon>
        <taxon>Sphaeramia</taxon>
    </lineage>
</organism>
<feature type="compositionally biased region" description="Basic residues" evidence="2">
    <location>
        <begin position="1118"/>
        <end position="1128"/>
    </location>
</feature>
<evidence type="ECO:0000256" key="2">
    <source>
        <dbReference type="SAM" id="MobiDB-lite"/>
    </source>
</evidence>
<accession>A0A673C4P4</accession>
<feature type="domain" description="Tudor" evidence="3">
    <location>
        <begin position="515"/>
        <end position="573"/>
    </location>
</feature>
<dbReference type="FunFam" id="2.30.30.140:FF:000018">
    <property type="entry name" value="Serine/threonine-protein kinase 31"/>
    <property type="match status" value="2"/>
</dbReference>
<dbReference type="SMART" id="SM00333">
    <property type="entry name" value="TUDOR"/>
    <property type="match status" value="8"/>
</dbReference>
<dbReference type="InterPro" id="IPR050621">
    <property type="entry name" value="Tudor_domain_containing"/>
</dbReference>
<evidence type="ECO:0000256" key="1">
    <source>
        <dbReference type="SAM" id="Coils"/>
    </source>
</evidence>
<dbReference type="Pfam" id="PF00567">
    <property type="entry name" value="TUDOR"/>
    <property type="match status" value="8"/>
</dbReference>
<feature type="domain" description="Tudor" evidence="3">
    <location>
        <begin position="1472"/>
        <end position="1528"/>
    </location>
</feature>
<dbReference type="PANTHER" id="PTHR22948:SF74">
    <property type="entry name" value="SI:DKEYP-93D12.1"/>
    <property type="match status" value="1"/>
</dbReference>
<reference evidence="4" key="1">
    <citation type="submission" date="2019-06" db="EMBL/GenBank/DDBJ databases">
        <authorList>
            <consortium name="Wellcome Sanger Institute Data Sharing"/>
        </authorList>
    </citation>
    <scope>NUCLEOTIDE SEQUENCE [LARGE SCALE GENOMIC DNA]</scope>
</reference>
<dbReference type="SUPFAM" id="SSF63748">
    <property type="entry name" value="Tudor/PWWP/MBT"/>
    <property type="match status" value="8"/>
</dbReference>
<dbReference type="Gene3D" id="2.40.50.90">
    <property type="match status" value="4"/>
</dbReference>
<evidence type="ECO:0000259" key="3">
    <source>
        <dbReference type="PROSITE" id="PS50304"/>
    </source>
</evidence>
<feature type="compositionally biased region" description="Polar residues" evidence="2">
    <location>
        <begin position="1129"/>
        <end position="1142"/>
    </location>
</feature>
<dbReference type="Ensembl" id="ENSSORT00005048432.1">
    <property type="protein sequence ID" value="ENSSORP00005047258.1"/>
    <property type="gene ID" value="ENSSORG00005021611.1"/>
</dbReference>
<proteinExistence type="predicted"/>
<dbReference type="InParanoid" id="A0A673C4P4"/>
<sequence length="1834" mass="208173">LDDSVPSGPQAPYYVDLKLTHLDWNPEATLIQFQGQYLTICELDYTILHREMQKKPKVKAVVSIGDFCLVEDLTSGHWYRGRVQNQKKNLFDVFLIDHGNILSVDITHISSCSNDLLILPPKIVCGFLSSVLLFQDSCQFDVDRYFSSLIGRNVTGYIQAHLPYETLLLEAPDINSDLVRHGFGRHVDTNTFLFLVQTLTEVPLVQNIKTVPNLHVKKPRGQEFCFKLSALQGYIDILSVSGPRLSCGTCAKVRVSAAVDPGLFYCQMVNMEAVIKEMSKKLAVVCEHKIKDVKHMTENIDQLCSVKSKDENWYRCFVPYLPVNSQIRVLFIDYGYFETVRVENICSLPPDIWSVPIMAFPCALSCQDDMVKIKQISFLKAGLLGGVLDVEINRFDKEHHCYSITVHGVDHNPVALPDPVQHLTKMDPVDSDSMTKNNSLLGGYLCCETIMNEVMNKIREEVEVDSVFVGYVEHVHSPTEFWIRTQKRNDEFEELMMKMTSYYSQVKLDEDVLEDPQPGTICSAMYEADMHFYRAVVTDILEHGAEVFFIDFGNIEKVPKMLIKNIPETFASKTAFALRSTLANVAPLDEVWTSNNCDFFRQAVSNKALLVHVVQIRKDKFVVDLHELERDSDSITELLISSSQALYVKAIPREVVQNAKQNKTQFSRHCTLSDISGNTEQWEDCKKEQQTRKNEAEKPKASAGFRALTIKPGYEFAVCCSYINSPYDFWCQPLDKAPALKALMTEIQAYYSTFTIALQPGVLCCVVKSPQDGRWYRAFITEIQQSHARVMLVDYGFTIQVEHNSVQSILPEYMALEGQAFKCSLKSLIEPVDPVNEGDWSPDACNFLENFINNSTNSVRCKVVLQLNVKSKLCNVVDLCNIQTQQNITDVLVEQNLARKTAILPKQLSAVFPESFVFSPYGLSPGNEEQVYITHVSSQWEIYGQLEKNAKIIEELESKIAEENKKMMETSTRAVVRKLCLAKYLDGKWYRGLVHPVPSPLHLCVYFVDYGNMIIAEKANVVFVPRDSTYLLYTPMQGFRFTLASVSKEVLYADVKEWLDGTVLNKQMRAFVVGKTDNGSFDVELFDGEVNINKKVQELILSLSPKPKTVVSFDTRSRKPNKHAHRGTNSRQATQKKQNYTKNFPVKAQNKNIKAKHRKHTNETQKTMTEFKIKHERSHNSTTNEPQQTKEANIAQISHLPASKVRAGFRAKCFISHMDSISSFCLQLLEDEADILKMEDHLNSCVFRDSLQTCASVKLKRNDLVLAEYKKDGALYRAVVKDYEGSSSLKVEFIDYGNSAVIKEENIYSIPKDYISQHRFGITCSLLDASAWESNASFSDTVMDNPVMVDFVHQNGSHWEVKIEILNGAVSVKHETSVENAKVCVTLLAKNKSVSTKNQRDSLKLTVKGENSDNAMEPPTINVTNTESGKVLSVQSNGDFYIRLNEGSDKLVILEKLIADSLEKCETLPEEDVKEGLKCLVRVDNQWQRAVVQHVDQKRCQVLLVDHGITQGVPRDSITQQCNSLTNIPAFAVLCRLKYFTELLEFSEEAENDQKLCYETLKTMIGKEVKLVFLHCSETDHLWFVEIVLNEPSLFRQISTSLQKNEAMITQSPAETQTEDSSLPQQLEFAPVHIDREYSGFVAAVTTPFEFCVVLEDSHFILNIVSNMLNEIPQLTVPLLEAHIIPGTSCMLKSDSNGKWCRAEIMHSDTTIVLNLVDYGHYECLPYEERFKLKRLPEKIMKLPKFTYPCVLRGVKPSEGGSQWNDEAAFFFKQCMYQKNIKIFFREFVSNIHWKVDVLADGVHVTKKLVNAGHASYVDIMLGLRYALIPAYAL</sequence>
<feature type="domain" description="Tudor" evidence="3">
    <location>
        <begin position="973"/>
        <end position="1031"/>
    </location>
</feature>
<name>A0A673C4P4_9TELE</name>
<keyword evidence="1" id="KW-0175">Coiled coil</keyword>
<dbReference type="PANTHER" id="PTHR22948">
    <property type="entry name" value="TUDOR DOMAIN CONTAINING PROTEIN"/>
    <property type="match status" value="1"/>
</dbReference>
<feature type="region of interest" description="Disordered" evidence="2">
    <location>
        <begin position="1111"/>
        <end position="1144"/>
    </location>
</feature>
<evidence type="ECO:0000313" key="4">
    <source>
        <dbReference type="Ensembl" id="ENSSORP00005047258.1"/>
    </source>
</evidence>
<reference evidence="4" key="3">
    <citation type="submission" date="2025-09" db="UniProtKB">
        <authorList>
            <consortium name="Ensembl"/>
        </authorList>
    </citation>
    <scope>IDENTIFICATION</scope>
</reference>
<protein>
    <submittedName>
        <fullName evidence="4">Si:dkeyp-93d12.1</fullName>
    </submittedName>
</protein>
<feature type="domain" description="Tudor" evidence="3">
    <location>
        <begin position="61"/>
        <end position="119"/>
    </location>
</feature>
<dbReference type="InterPro" id="IPR035437">
    <property type="entry name" value="SNase_OB-fold_sf"/>
</dbReference>
<feature type="domain" description="Tudor" evidence="3">
    <location>
        <begin position="757"/>
        <end position="816"/>
    </location>
</feature>
<dbReference type="Gene3D" id="2.30.30.140">
    <property type="match status" value="8"/>
</dbReference>
<dbReference type="Proteomes" id="UP000472271">
    <property type="component" value="Chromosome 20"/>
</dbReference>
<feature type="domain" description="Tudor" evidence="3">
    <location>
        <begin position="297"/>
        <end position="355"/>
    </location>
</feature>
<dbReference type="InterPro" id="IPR002999">
    <property type="entry name" value="Tudor"/>
</dbReference>
<feature type="coiled-coil region" evidence="1">
    <location>
        <begin position="946"/>
        <end position="973"/>
    </location>
</feature>